<feature type="transmembrane region" description="Helical" evidence="1">
    <location>
        <begin position="16"/>
        <end position="39"/>
    </location>
</feature>
<gene>
    <name evidence="2" type="ORF">KSL82_04585</name>
</gene>
<keyword evidence="1" id="KW-0812">Transmembrane</keyword>
<name>A0ABS6IUG3_9LACO</name>
<organism evidence="2 3">
    <name type="scientific">Limosilactobacillus portuensis</name>
    <dbReference type="NCBI Taxonomy" id="2742601"/>
    <lineage>
        <taxon>Bacteria</taxon>
        <taxon>Bacillati</taxon>
        <taxon>Bacillota</taxon>
        <taxon>Bacilli</taxon>
        <taxon>Lactobacillales</taxon>
        <taxon>Lactobacillaceae</taxon>
        <taxon>Limosilactobacillus</taxon>
    </lineage>
</organism>
<evidence type="ECO:0000313" key="2">
    <source>
        <dbReference type="EMBL" id="MBU9695173.1"/>
    </source>
</evidence>
<comment type="caution">
    <text evidence="2">The sequence shown here is derived from an EMBL/GenBank/DDBJ whole genome shotgun (WGS) entry which is preliminary data.</text>
</comment>
<keyword evidence="1" id="KW-0472">Membrane</keyword>
<dbReference type="Proteomes" id="UP001196248">
    <property type="component" value="Unassembled WGS sequence"/>
</dbReference>
<keyword evidence="3" id="KW-1185">Reference proteome</keyword>
<accession>A0ABS6IUG3</accession>
<evidence type="ECO:0000313" key="3">
    <source>
        <dbReference type="Proteomes" id="UP001196248"/>
    </source>
</evidence>
<reference evidence="2 3" key="1">
    <citation type="submission" date="2021-06" db="EMBL/GenBank/DDBJ databases">
        <title>Limosilactobacillus angelus sp. nov., isolated from the human vagina.</title>
        <authorList>
            <person name="Chen Y.-S."/>
        </authorList>
    </citation>
    <scope>NUCLEOTIDE SEQUENCE [LARGE SCALE GENOMIC DNA]</scope>
    <source>
        <strain evidence="2 3">P5L02</strain>
    </source>
</reference>
<sequence>MIKLNIIKKWDEPMSFFWLVLLAVIVVIFIYVVVHRLLINRATLMLKNQAQSVTDQAVNHCLTQLTGHSFSLSSEIVADVWGKGVLAFEFHLTPAQYYLTDDQFSREDLEKKLTDYAKQNQIQSFEKSSTVFKVTDWWTYENVLHIDVAYVLNEATREYIADLRRLDQHDQKIKNRDYYN</sequence>
<keyword evidence="1" id="KW-1133">Transmembrane helix</keyword>
<protein>
    <submittedName>
        <fullName evidence="2">Uncharacterized protein</fullName>
    </submittedName>
</protein>
<evidence type="ECO:0000256" key="1">
    <source>
        <dbReference type="SAM" id="Phobius"/>
    </source>
</evidence>
<dbReference type="EMBL" id="JAHPJJ010000009">
    <property type="protein sequence ID" value="MBU9695173.1"/>
    <property type="molecule type" value="Genomic_DNA"/>
</dbReference>
<proteinExistence type="predicted"/>